<dbReference type="Proteomes" id="UP000542125">
    <property type="component" value="Unassembled WGS sequence"/>
</dbReference>
<dbReference type="InterPro" id="IPR025419">
    <property type="entry name" value="DUF4142"/>
</dbReference>
<gene>
    <name evidence="3" type="ORF">FHW18_002545</name>
</gene>
<comment type="caution">
    <text evidence="3">The sequence shown here is derived from an EMBL/GenBank/DDBJ whole genome shotgun (WGS) entry which is preliminary data.</text>
</comment>
<keyword evidence="1" id="KW-0732">Signal</keyword>
<feature type="signal peptide" evidence="1">
    <location>
        <begin position="1"/>
        <end position="24"/>
    </location>
</feature>
<evidence type="ECO:0000256" key="1">
    <source>
        <dbReference type="SAM" id="SignalP"/>
    </source>
</evidence>
<dbReference type="Gene3D" id="1.20.1260.10">
    <property type="match status" value="1"/>
</dbReference>
<keyword evidence="4" id="KW-1185">Reference proteome</keyword>
<feature type="chain" id="PRO_5031469824" evidence="1">
    <location>
        <begin position="25"/>
        <end position="195"/>
    </location>
</feature>
<evidence type="ECO:0000259" key="2">
    <source>
        <dbReference type="Pfam" id="PF13628"/>
    </source>
</evidence>
<dbReference type="Pfam" id="PF13628">
    <property type="entry name" value="DUF4142"/>
    <property type="match status" value="1"/>
</dbReference>
<reference evidence="3 4" key="1">
    <citation type="submission" date="2020-07" db="EMBL/GenBank/DDBJ databases">
        <title>Genomic Encyclopedia of Type Strains, Phase IV (KMG-V): Genome sequencing to study the core and pangenomes of soil and plant-associated prokaryotes.</title>
        <authorList>
            <person name="Whitman W."/>
        </authorList>
    </citation>
    <scope>NUCLEOTIDE SEQUENCE [LARGE SCALE GENOMIC DNA]</scope>
    <source>
        <strain evidence="3 4">SAS40</strain>
    </source>
</reference>
<dbReference type="InterPro" id="IPR012347">
    <property type="entry name" value="Ferritin-like"/>
</dbReference>
<dbReference type="PANTHER" id="PTHR38593">
    <property type="entry name" value="BLR2558 PROTEIN"/>
    <property type="match status" value="1"/>
</dbReference>
<proteinExistence type="predicted"/>
<dbReference type="AlphaFoldDB" id="A0A7Y9IUP4"/>
<accession>A0A7Y9IUP4</accession>
<organism evidence="3 4">
    <name type="scientific">Pigmentiphaga litoralis</name>
    <dbReference type="NCBI Taxonomy" id="516702"/>
    <lineage>
        <taxon>Bacteria</taxon>
        <taxon>Pseudomonadati</taxon>
        <taxon>Pseudomonadota</taxon>
        <taxon>Betaproteobacteria</taxon>
        <taxon>Burkholderiales</taxon>
        <taxon>Alcaligenaceae</taxon>
        <taxon>Pigmentiphaga</taxon>
    </lineage>
</organism>
<protein>
    <submittedName>
        <fullName evidence="3">Putative membrane protein</fullName>
    </submittedName>
</protein>
<dbReference type="PANTHER" id="PTHR38593:SF1">
    <property type="entry name" value="BLR2558 PROTEIN"/>
    <property type="match status" value="1"/>
</dbReference>
<name>A0A7Y9IUP4_9BURK</name>
<evidence type="ECO:0000313" key="4">
    <source>
        <dbReference type="Proteomes" id="UP000542125"/>
    </source>
</evidence>
<sequence length="195" mass="20778">MRFTHAVLGASASCLVLMSSSLMAQSTAPAGSSASKAPAATASKASVELSAGDKRFLENTAQSGYSEVEGSKLALEKTKSPKIRAYAQRMIKDHGVMQKDLEALAKRKGYELPTEPSLAQRAQLKALGALSGTEFEKMYSSHIAIAGHDNTVLAFQNATTQTEDKDVQAFAKKHIGMLRDHLDGARQIGPTDHGM</sequence>
<dbReference type="RefSeq" id="WP_179586801.1">
    <property type="nucleotide sequence ID" value="NZ_JACBYR010000001.1"/>
</dbReference>
<dbReference type="EMBL" id="JACBYR010000001">
    <property type="protein sequence ID" value="NYE83274.1"/>
    <property type="molecule type" value="Genomic_DNA"/>
</dbReference>
<feature type="domain" description="DUF4142" evidence="2">
    <location>
        <begin position="53"/>
        <end position="188"/>
    </location>
</feature>
<evidence type="ECO:0000313" key="3">
    <source>
        <dbReference type="EMBL" id="NYE83274.1"/>
    </source>
</evidence>